<dbReference type="AlphaFoldDB" id="A0A835BQC2"/>
<evidence type="ECO:0000256" key="1">
    <source>
        <dbReference type="SAM" id="Phobius"/>
    </source>
</evidence>
<name>A0A835BQC2_9POAL</name>
<sequence length="226" mass="25153">MEFISNRNLEVLRRHCCKLAVSLYPAMSTSPVYSVSLAIFLFILLPTFSSSSCPSQLKCDGTDPIDIRPPFFVGNQGLDPTCRKSINVSCGQLGPELDLAIDDTNLLLKEIQYDSNTVVVQDVGLSVLKNLSCSFIFTFRPPVANFQSSYQNLERWFSSISCNHSNVTVFHSIFGDDKEVHQSIEPDERGLASCHASPRFEWILSSVRLEMLGKSPSSICRCSQEA</sequence>
<comment type="caution">
    <text evidence="2">The sequence shown here is derived from an EMBL/GenBank/DDBJ whole genome shotgun (WGS) entry which is preliminary data.</text>
</comment>
<organism evidence="2 3">
    <name type="scientific">Digitaria exilis</name>
    <dbReference type="NCBI Taxonomy" id="1010633"/>
    <lineage>
        <taxon>Eukaryota</taxon>
        <taxon>Viridiplantae</taxon>
        <taxon>Streptophyta</taxon>
        <taxon>Embryophyta</taxon>
        <taxon>Tracheophyta</taxon>
        <taxon>Spermatophyta</taxon>
        <taxon>Magnoliopsida</taxon>
        <taxon>Liliopsida</taxon>
        <taxon>Poales</taxon>
        <taxon>Poaceae</taxon>
        <taxon>PACMAD clade</taxon>
        <taxon>Panicoideae</taxon>
        <taxon>Panicodae</taxon>
        <taxon>Paniceae</taxon>
        <taxon>Anthephorinae</taxon>
        <taxon>Digitaria</taxon>
    </lineage>
</organism>
<keyword evidence="1" id="KW-0472">Membrane</keyword>
<proteinExistence type="predicted"/>
<gene>
    <name evidence="2" type="ORF">HU200_031346</name>
</gene>
<feature type="transmembrane region" description="Helical" evidence="1">
    <location>
        <begin position="21"/>
        <end position="45"/>
    </location>
</feature>
<accession>A0A835BQC2</accession>
<dbReference type="EMBL" id="JACEFO010001770">
    <property type="protein sequence ID" value="KAF8705084.1"/>
    <property type="molecule type" value="Genomic_DNA"/>
</dbReference>
<keyword evidence="1" id="KW-0812">Transmembrane</keyword>
<protein>
    <recommendedName>
        <fullName evidence="4">Wall-associated receptor kinase galacturonan-binding domain-containing protein</fullName>
    </recommendedName>
</protein>
<dbReference type="OrthoDB" id="636675at2759"/>
<keyword evidence="1" id="KW-1133">Transmembrane helix</keyword>
<dbReference type="Proteomes" id="UP000636709">
    <property type="component" value="Unassembled WGS sequence"/>
</dbReference>
<reference evidence="2" key="1">
    <citation type="submission" date="2020-07" db="EMBL/GenBank/DDBJ databases">
        <title>Genome sequence and genetic diversity analysis of an under-domesticated orphan crop, white fonio (Digitaria exilis).</title>
        <authorList>
            <person name="Bennetzen J.L."/>
            <person name="Chen S."/>
            <person name="Ma X."/>
            <person name="Wang X."/>
            <person name="Yssel A.E.J."/>
            <person name="Chaluvadi S.R."/>
            <person name="Johnson M."/>
            <person name="Gangashetty P."/>
            <person name="Hamidou F."/>
            <person name="Sanogo M.D."/>
            <person name="Zwaenepoel A."/>
            <person name="Wallace J."/>
            <person name="Van De Peer Y."/>
            <person name="Van Deynze A."/>
        </authorList>
    </citation>
    <scope>NUCLEOTIDE SEQUENCE</scope>
    <source>
        <tissue evidence="2">Leaves</tissue>
    </source>
</reference>
<evidence type="ECO:0000313" key="2">
    <source>
        <dbReference type="EMBL" id="KAF8705084.1"/>
    </source>
</evidence>
<keyword evidence="3" id="KW-1185">Reference proteome</keyword>
<evidence type="ECO:0008006" key="4">
    <source>
        <dbReference type="Google" id="ProtNLM"/>
    </source>
</evidence>
<evidence type="ECO:0000313" key="3">
    <source>
        <dbReference type="Proteomes" id="UP000636709"/>
    </source>
</evidence>